<gene>
    <name evidence="2" type="ORF">DWE98_12995</name>
</gene>
<evidence type="ECO:0000256" key="1">
    <source>
        <dbReference type="ARBA" id="ARBA00022649"/>
    </source>
</evidence>
<dbReference type="OrthoDB" id="9814952at2"/>
<keyword evidence="1" id="KW-1277">Toxin-antitoxin system</keyword>
<organism evidence="2 3">
    <name type="scientific">Bosea caraganae</name>
    <dbReference type="NCBI Taxonomy" id="2763117"/>
    <lineage>
        <taxon>Bacteria</taxon>
        <taxon>Pseudomonadati</taxon>
        <taxon>Pseudomonadota</taxon>
        <taxon>Alphaproteobacteria</taxon>
        <taxon>Hyphomicrobiales</taxon>
        <taxon>Boseaceae</taxon>
        <taxon>Bosea</taxon>
    </lineage>
</organism>
<accession>A0A370L648</accession>
<dbReference type="InterPro" id="IPR007712">
    <property type="entry name" value="RelE/ParE_toxin"/>
</dbReference>
<sequence>MPKAALSVILLEEAVSDLSEIYDYIYGASVDPLTAERFVTRIFDFCGKIGMMPRGGRPRDDLSPGLRTFPFERRTVIAYRIVGDTVEITNIFYGGRDYEALYRDAPGKAE</sequence>
<dbReference type="EMBL" id="QQTP01000006">
    <property type="protein sequence ID" value="RDJ24596.1"/>
    <property type="molecule type" value="Genomic_DNA"/>
</dbReference>
<comment type="caution">
    <text evidence="2">The sequence shown here is derived from an EMBL/GenBank/DDBJ whole genome shotgun (WGS) entry which is preliminary data.</text>
</comment>
<evidence type="ECO:0000313" key="3">
    <source>
        <dbReference type="Proteomes" id="UP000255207"/>
    </source>
</evidence>
<dbReference type="Gene3D" id="3.30.2310.20">
    <property type="entry name" value="RelE-like"/>
    <property type="match status" value="1"/>
</dbReference>
<dbReference type="Proteomes" id="UP000255207">
    <property type="component" value="Unassembled WGS sequence"/>
</dbReference>
<dbReference type="Pfam" id="PF05016">
    <property type="entry name" value="ParE_toxin"/>
    <property type="match status" value="1"/>
</dbReference>
<keyword evidence="3" id="KW-1185">Reference proteome</keyword>
<dbReference type="AlphaFoldDB" id="A0A370L648"/>
<dbReference type="RefSeq" id="WP_114829693.1">
    <property type="nucleotide sequence ID" value="NZ_QQTO01000033.1"/>
</dbReference>
<reference evidence="3" key="1">
    <citation type="submission" date="2018-07" db="EMBL/GenBank/DDBJ databases">
        <authorList>
            <person name="Safronova V.I."/>
            <person name="Chirak E.R."/>
            <person name="Sazanova A.L."/>
        </authorList>
    </citation>
    <scope>NUCLEOTIDE SEQUENCE [LARGE SCALE GENOMIC DNA]</scope>
    <source>
        <strain evidence="3">RCAM04685</strain>
    </source>
</reference>
<proteinExistence type="predicted"/>
<evidence type="ECO:0000313" key="2">
    <source>
        <dbReference type="EMBL" id="RDJ24596.1"/>
    </source>
</evidence>
<dbReference type="InterPro" id="IPR035093">
    <property type="entry name" value="RelE/ParE_toxin_dom_sf"/>
</dbReference>
<protein>
    <submittedName>
        <fullName evidence="2">Type II toxin-antitoxin system RelE/ParE family toxin</fullName>
    </submittedName>
</protein>
<name>A0A370L648_9HYPH</name>